<gene>
    <name evidence="2" type="ORF">ACFO1S_10670</name>
</gene>
<evidence type="ECO:0000313" key="2">
    <source>
        <dbReference type="EMBL" id="MFC4303907.1"/>
    </source>
</evidence>
<organism evidence="2 3">
    <name type="scientific">Cohnella boryungensis</name>
    <dbReference type="NCBI Taxonomy" id="768479"/>
    <lineage>
        <taxon>Bacteria</taxon>
        <taxon>Bacillati</taxon>
        <taxon>Bacillota</taxon>
        <taxon>Bacilli</taxon>
        <taxon>Bacillales</taxon>
        <taxon>Paenibacillaceae</taxon>
        <taxon>Cohnella</taxon>
    </lineage>
</organism>
<feature type="domain" description="YkoP-like" evidence="1">
    <location>
        <begin position="30"/>
        <end position="207"/>
    </location>
</feature>
<accession>A0ABV8S937</accession>
<evidence type="ECO:0000259" key="1">
    <source>
        <dbReference type="Pfam" id="PF22790"/>
    </source>
</evidence>
<dbReference type="InterPro" id="IPR054467">
    <property type="entry name" value="YkoP-like_dom"/>
</dbReference>
<dbReference type="Proteomes" id="UP001595755">
    <property type="component" value="Unassembled WGS sequence"/>
</dbReference>
<name>A0ABV8S937_9BACL</name>
<protein>
    <submittedName>
        <fullName evidence="2">Polysaccharide deacetylase</fullName>
    </submittedName>
</protein>
<evidence type="ECO:0000313" key="3">
    <source>
        <dbReference type="Proteomes" id="UP001595755"/>
    </source>
</evidence>
<sequence length="213" mass="24115">MENQVKWSTDRATLARGIALVKRSGCTARQRIWMAWEKVMLWIMGLNSEGKIDAGMCKVIVKKYKGPSFDCEDGTRIEQGDLVGELHLNNQMILGLTREAGAGRAALQTARLARTSLKEISAALDKRPELTRVKALLGVTLLHRGLTHGLGFEQRRLPSKRFERITAVYLKLLLFFLHPDGLERSDRCKEKLTPIMLVCTRSNLLRRFSPDNK</sequence>
<dbReference type="RefSeq" id="WP_204603649.1">
    <property type="nucleotide sequence ID" value="NZ_JBHSED010000015.1"/>
</dbReference>
<proteinExistence type="predicted"/>
<dbReference type="Pfam" id="PF22790">
    <property type="entry name" value="YkoP"/>
    <property type="match status" value="1"/>
</dbReference>
<dbReference type="EMBL" id="JBHSED010000015">
    <property type="protein sequence ID" value="MFC4303907.1"/>
    <property type="molecule type" value="Genomic_DNA"/>
</dbReference>
<comment type="caution">
    <text evidence="2">The sequence shown here is derived from an EMBL/GenBank/DDBJ whole genome shotgun (WGS) entry which is preliminary data.</text>
</comment>
<keyword evidence="3" id="KW-1185">Reference proteome</keyword>
<reference evidence="3" key="1">
    <citation type="journal article" date="2019" name="Int. J. Syst. Evol. Microbiol.">
        <title>The Global Catalogue of Microorganisms (GCM) 10K type strain sequencing project: providing services to taxonomists for standard genome sequencing and annotation.</title>
        <authorList>
            <consortium name="The Broad Institute Genomics Platform"/>
            <consortium name="The Broad Institute Genome Sequencing Center for Infectious Disease"/>
            <person name="Wu L."/>
            <person name="Ma J."/>
        </authorList>
    </citation>
    <scope>NUCLEOTIDE SEQUENCE [LARGE SCALE GENOMIC DNA]</scope>
    <source>
        <strain evidence="3">CGMCC 4.1641</strain>
    </source>
</reference>